<gene>
    <name evidence="2" type="ORF">OCU04_003420</name>
</gene>
<evidence type="ECO:0000313" key="3">
    <source>
        <dbReference type="Proteomes" id="UP001152300"/>
    </source>
</evidence>
<sequence>MLCTPRFELPRLEWLNKRGWKTFQDFMVTYDYDPKSVADYMKAEELLCDYRSSDPFANKEEIDEGNDGDEELEELEELEDGSDELNGMDGLDEGKDGEQGETLSDAMIYVKDVLEGYHDDGNGMEGNNEWENEEEERDEILDLMTDDDHDDSWEDCDEDECHNGTKEDVVELHIAACEQERLESIYRIRCEDEGIHEWLIGHGWSCLEDYMEYLGTNHGNDKDVEAVGNLIKVDMRLKAGRFRTEIEEDTEEMDTEDDARYENERRAEREAFIGEGMIDEKDFPRQTQPANFEGEKPTANLFMTDIAGQIRNSREIEGWLIEQGYPNLYWFMLGHGLNFYDDELICVVGNQVKTIIEDGIQNGLEVLEEGFKGLSMGDKQNWK</sequence>
<accession>A0A9X0ASQ1</accession>
<protein>
    <submittedName>
        <fullName evidence="2">Uncharacterized protein</fullName>
    </submittedName>
</protein>
<evidence type="ECO:0000313" key="2">
    <source>
        <dbReference type="EMBL" id="KAJ8067824.1"/>
    </source>
</evidence>
<proteinExistence type="predicted"/>
<name>A0A9X0ASQ1_9HELO</name>
<evidence type="ECO:0000256" key="1">
    <source>
        <dbReference type="SAM" id="MobiDB-lite"/>
    </source>
</evidence>
<organism evidence="2 3">
    <name type="scientific">Sclerotinia nivalis</name>
    <dbReference type="NCBI Taxonomy" id="352851"/>
    <lineage>
        <taxon>Eukaryota</taxon>
        <taxon>Fungi</taxon>
        <taxon>Dikarya</taxon>
        <taxon>Ascomycota</taxon>
        <taxon>Pezizomycotina</taxon>
        <taxon>Leotiomycetes</taxon>
        <taxon>Helotiales</taxon>
        <taxon>Sclerotiniaceae</taxon>
        <taxon>Sclerotinia</taxon>
    </lineage>
</organism>
<dbReference type="AlphaFoldDB" id="A0A9X0ASQ1"/>
<reference evidence="2" key="1">
    <citation type="submission" date="2022-11" db="EMBL/GenBank/DDBJ databases">
        <title>Genome Resource of Sclerotinia nivalis Strain SnTB1, a Plant Pathogen Isolated from American Ginseng.</title>
        <authorList>
            <person name="Fan S."/>
        </authorList>
    </citation>
    <scope>NUCLEOTIDE SEQUENCE</scope>
    <source>
        <strain evidence="2">SnTB1</strain>
    </source>
</reference>
<keyword evidence="3" id="KW-1185">Reference proteome</keyword>
<dbReference type="Proteomes" id="UP001152300">
    <property type="component" value="Unassembled WGS sequence"/>
</dbReference>
<comment type="caution">
    <text evidence="2">The sequence shown here is derived from an EMBL/GenBank/DDBJ whole genome shotgun (WGS) entry which is preliminary data.</text>
</comment>
<dbReference type="EMBL" id="JAPEIS010000003">
    <property type="protein sequence ID" value="KAJ8067824.1"/>
    <property type="molecule type" value="Genomic_DNA"/>
</dbReference>
<feature type="region of interest" description="Disordered" evidence="1">
    <location>
        <begin position="57"/>
        <end position="101"/>
    </location>
</feature>
<dbReference type="OrthoDB" id="3551662at2759"/>
<feature type="compositionally biased region" description="Acidic residues" evidence="1">
    <location>
        <begin position="61"/>
        <end position="83"/>
    </location>
</feature>